<dbReference type="PRINTS" id="PR00461">
    <property type="entry name" value="PLPEROXIDASE"/>
</dbReference>
<feature type="binding site" evidence="16">
    <location>
        <position position="175"/>
    </location>
    <ligand>
        <name>substrate</name>
    </ligand>
</feature>
<dbReference type="AlphaFoldDB" id="A0A9N7N194"/>
<sequence length="340" mass="37119">MAPPPLPPPLLLLLALSALLLLSSAARSQSRRTPPLSADYYARSCPNFDQIVSSTTTDKQIRSPTTAAGTLRLFFHDCFVGGCDASVLVSRTRTGGPTERDADINLSLPGDAFDVVVRAKTELELTCPGIVSCADILATAARNLVVMAGGPYYNVLLGRKDSLTSRASDVNGRLPKPTMTMTQMIQIFESKGFTVQEMVALSGAHTIGFSHCKEFSSNIYNYKGSQSGSHPAYYPQFAAGLRRACDNFTKNPDLSVVNDIMTPHIFDNKYYSNVKNGLGLLLSDLALSSDPRTRNYVDHYSNNQTAFFEAFARAMEKLSVYGVKTGRQGEVRRRCDAFNN</sequence>
<dbReference type="EMBL" id="CACSLK010020336">
    <property type="protein sequence ID" value="CAA0820215.1"/>
    <property type="molecule type" value="Genomic_DNA"/>
</dbReference>
<evidence type="ECO:0000256" key="4">
    <source>
        <dbReference type="ARBA" id="ARBA00012313"/>
    </source>
</evidence>
<dbReference type="PROSITE" id="PS50873">
    <property type="entry name" value="PEROXIDASE_4"/>
    <property type="match status" value="1"/>
</dbReference>
<keyword evidence="14 20" id="KW-0376">Hydrogen peroxide</keyword>
<dbReference type="SUPFAM" id="SSF48113">
    <property type="entry name" value="Heme-dependent peroxidases"/>
    <property type="match status" value="1"/>
</dbReference>
<dbReference type="InterPro" id="IPR002016">
    <property type="entry name" value="Haem_peroxidase"/>
</dbReference>
<evidence type="ECO:0000256" key="2">
    <source>
        <dbReference type="ARBA" id="ARBA00002322"/>
    </source>
</evidence>
<feature type="binding site" evidence="17">
    <location>
        <position position="259"/>
    </location>
    <ligand>
        <name>Ca(2+)</name>
        <dbReference type="ChEBI" id="CHEBI:29108"/>
        <label>2</label>
    </ligand>
</feature>
<evidence type="ECO:0000256" key="12">
    <source>
        <dbReference type="ARBA" id="ARBA00023157"/>
    </source>
</evidence>
<dbReference type="GO" id="GO:0006979">
    <property type="term" value="P:response to oxidative stress"/>
    <property type="evidence" value="ECO:0007669"/>
    <property type="project" value="UniProtKB-UniRule"/>
</dbReference>
<comment type="catalytic activity">
    <reaction evidence="1 20">
        <text>2 a phenolic donor + H2O2 = 2 a phenolic radical donor + 2 H2O</text>
        <dbReference type="Rhea" id="RHEA:56136"/>
        <dbReference type="ChEBI" id="CHEBI:15377"/>
        <dbReference type="ChEBI" id="CHEBI:16240"/>
        <dbReference type="ChEBI" id="CHEBI:139520"/>
        <dbReference type="ChEBI" id="CHEBI:139521"/>
        <dbReference type="EC" id="1.11.1.7"/>
    </reaction>
</comment>
<keyword evidence="5 20" id="KW-0964">Secreted</keyword>
<evidence type="ECO:0000256" key="17">
    <source>
        <dbReference type="PIRSR" id="PIRSR600823-3"/>
    </source>
</evidence>
<feature type="binding site" evidence="17">
    <location>
        <position position="99"/>
    </location>
    <ligand>
        <name>Ca(2+)</name>
        <dbReference type="ChEBI" id="CHEBI:29108"/>
        <label>1</label>
    </ligand>
</feature>
<evidence type="ECO:0000256" key="16">
    <source>
        <dbReference type="PIRSR" id="PIRSR600823-2"/>
    </source>
</evidence>
<feature type="site" description="Transition state stabilizer" evidence="18">
    <location>
        <position position="72"/>
    </location>
</feature>
<comment type="cofactor">
    <cofactor evidence="17 20">
        <name>heme b</name>
        <dbReference type="ChEBI" id="CHEBI:60344"/>
    </cofactor>
    <text evidence="17 20">Binds 1 heme b (iron(II)-protoporphyrin IX) group per subunit.</text>
</comment>
<keyword evidence="8 17" id="KW-0479">Metal-binding</keyword>
<evidence type="ECO:0000256" key="5">
    <source>
        <dbReference type="ARBA" id="ARBA00022525"/>
    </source>
</evidence>
<feature type="domain" description="Plant heme peroxidase family profile" evidence="21">
    <location>
        <begin position="35"/>
        <end position="339"/>
    </location>
</feature>
<keyword evidence="9 17" id="KW-0106">Calcium</keyword>
<evidence type="ECO:0000256" key="14">
    <source>
        <dbReference type="ARBA" id="ARBA00023324"/>
    </source>
</evidence>
<evidence type="ECO:0000256" key="7">
    <source>
        <dbReference type="ARBA" id="ARBA00022617"/>
    </source>
</evidence>
<evidence type="ECO:0000256" key="19">
    <source>
        <dbReference type="PIRSR" id="PIRSR600823-5"/>
    </source>
</evidence>
<feature type="binding site" description="axial binding residue" evidence="17">
    <location>
        <position position="205"/>
    </location>
    <ligand>
        <name>heme b</name>
        <dbReference type="ChEBI" id="CHEBI:60344"/>
    </ligand>
    <ligandPart>
        <name>Fe</name>
        <dbReference type="ChEBI" id="CHEBI:18248"/>
    </ligandPart>
</feature>
<keyword evidence="13" id="KW-0325">Glycoprotein</keyword>
<evidence type="ECO:0000256" key="6">
    <source>
        <dbReference type="ARBA" id="ARBA00022559"/>
    </source>
</evidence>
<dbReference type="InterPro" id="IPR019793">
    <property type="entry name" value="Peroxidases_heam-ligand_BS"/>
</dbReference>
<reference evidence="22" key="1">
    <citation type="submission" date="2019-12" db="EMBL/GenBank/DDBJ databases">
        <authorList>
            <person name="Scholes J."/>
        </authorList>
    </citation>
    <scope>NUCLEOTIDE SEQUENCE</scope>
</reference>
<dbReference type="PANTHER" id="PTHR31517">
    <property type="match status" value="1"/>
</dbReference>
<feature type="binding site" evidence="17">
    <location>
        <position position="86"/>
    </location>
    <ligand>
        <name>Ca(2+)</name>
        <dbReference type="ChEBI" id="CHEBI:29108"/>
        <label>1</label>
    </ligand>
</feature>
<evidence type="ECO:0000256" key="11">
    <source>
        <dbReference type="ARBA" id="ARBA00023004"/>
    </source>
</evidence>
<comment type="caution">
    <text evidence="22">The sequence shown here is derived from an EMBL/GenBank/DDBJ whole genome shotgun (WGS) entry which is preliminary data.</text>
</comment>
<feature type="chain" id="PRO_5040531599" description="Peroxidase" evidence="20">
    <location>
        <begin position="26"/>
        <end position="340"/>
    </location>
</feature>
<dbReference type="GO" id="GO:0042744">
    <property type="term" value="P:hydrogen peroxide catabolic process"/>
    <property type="evidence" value="ECO:0007669"/>
    <property type="project" value="UniProtKB-KW"/>
</dbReference>
<proteinExistence type="inferred from homology"/>
<dbReference type="EC" id="1.11.1.7" evidence="4 20"/>
<dbReference type="CDD" id="cd00693">
    <property type="entry name" value="secretory_peroxidase"/>
    <property type="match status" value="1"/>
</dbReference>
<feature type="binding site" evidence="17">
    <location>
        <position position="267"/>
    </location>
    <ligand>
        <name>Ca(2+)</name>
        <dbReference type="ChEBI" id="CHEBI:29108"/>
        <label>2</label>
    </ligand>
</feature>
<dbReference type="GO" id="GO:0020037">
    <property type="term" value="F:heme binding"/>
    <property type="evidence" value="ECO:0007669"/>
    <property type="project" value="UniProtKB-UniRule"/>
</dbReference>
<feature type="disulfide bond" evidence="19">
    <location>
        <begin position="133"/>
        <end position="335"/>
    </location>
</feature>
<evidence type="ECO:0000256" key="13">
    <source>
        <dbReference type="ARBA" id="ARBA00023180"/>
    </source>
</evidence>
<evidence type="ECO:0000256" key="18">
    <source>
        <dbReference type="PIRSR" id="PIRSR600823-4"/>
    </source>
</evidence>
<feature type="binding site" evidence="17">
    <location>
        <position position="84"/>
    </location>
    <ligand>
        <name>Ca(2+)</name>
        <dbReference type="ChEBI" id="CHEBI:29108"/>
        <label>1</label>
    </ligand>
</feature>
<dbReference type="Proteomes" id="UP001153555">
    <property type="component" value="Unassembled WGS sequence"/>
</dbReference>
<dbReference type="Gene3D" id="1.10.520.10">
    <property type="match status" value="1"/>
</dbReference>
<feature type="disulfide bond" evidence="19">
    <location>
        <begin position="212"/>
        <end position="245"/>
    </location>
</feature>
<dbReference type="PANTHER" id="PTHR31517:SF11">
    <property type="entry name" value="PEROXIDASE 31"/>
    <property type="match status" value="1"/>
</dbReference>
<dbReference type="Pfam" id="PF00141">
    <property type="entry name" value="peroxidase"/>
    <property type="match status" value="1"/>
</dbReference>
<evidence type="ECO:0000256" key="15">
    <source>
        <dbReference type="PIRSR" id="PIRSR600823-1"/>
    </source>
</evidence>
<feature type="signal peptide" evidence="20">
    <location>
        <begin position="1"/>
        <end position="25"/>
    </location>
</feature>
<feature type="disulfide bond" evidence="19">
    <location>
        <begin position="45"/>
        <end position="127"/>
    </location>
</feature>
<feature type="binding site" evidence="17">
    <location>
        <position position="206"/>
    </location>
    <ligand>
        <name>Ca(2+)</name>
        <dbReference type="ChEBI" id="CHEBI:29108"/>
        <label>2</label>
    </ligand>
</feature>
<organism evidence="22 23">
    <name type="scientific">Striga hermonthica</name>
    <name type="common">Purple witchweed</name>
    <name type="synonym">Buchnera hermonthica</name>
    <dbReference type="NCBI Taxonomy" id="68872"/>
    <lineage>
        <taxon>Eukaryota</taxon>
        <taxon>Viridiplantae</taxon>
        <taxon>Streptophyta</taxon>
        <taxon>Embryophyta</taxon>
        <taxon>Tracheophyta</taxon>
        <taxon>Spermatophyta</taxon>
        <taxon>Magnoliopsida</taxon>
        <taxon>eudicotyledons</taxon>
        <taxon>Gunneridae</taxon>
        <taxon>Pentapetalae</taxon>
        <taxon>asterids</taxon>
        <taxon>lamiids</taxon>
        <taxon>Lamiales</taxon>
        <taxon>Orobanchaceae</taxon>
        <taxon>Buchnereae</taxon>
        <taxon>Striga</taxon>
    </lineage>
</organism>
<evidence type="ECO:0000256" key="9">
    <source>
        <dbReference type="ARBA" id="ARBA00022837"/>
    </source>
</evidence>
<keyword evidence="20" id="KW-0732">Signal</keyword>
<dbReference type="InterPro" id="IPR033905">
    <property type="entry name" value="Secretory_peroxidase"/>
</dbReference>
<feature type="binding site" evidence="17">
    <location>
        <position position="77"/>
    </location>
    <ligand>
        <name>Ca(2+)</name>
        <dbReference type="ChEBI" id="CHEBI:29108"/>
        <label>1</label>
    </ligand>
</feature>
<dbReference type="PROSITE" id="PS00435">
    <property type="entry name" value="PEROXIDASE_1"/>
    <property type="match status" value="1"/>
</dbReference>
<name>A0A9N7N194_STRHE</name>
<dbReference type="InterPro" id="IPR010255">
    <property type="entry name" value="Haem_peroxidase_sf"/>
</dbReference>
<evidence type="ECO:0000256" key="1">
    <source>
        <dbReference type="ARBA" id="ARBA00000189"/>
    </source>
</evidence>
<feature type="disulfide bond" evidence="19">
    <location>
        <begin position="78"/>
        <end position="83"/>
    </location>
</feature>
<keyword evidence="6 20" id="KW-0575">Peroxidase</keyword>
<keyword evidence="12 19" id="KW-1015">Disulfide bond</keyword>
<evidence type="ECO:0000256" key="10">
    <source>
        <dbReference type="ARBA" id="ARBA00023002"/>
    </source>
</evidence>
<dbReference type="InterPro" id="IPR000823">
    <property type="entry name" value="Peroxidase_pln"/>
</dbReference>
<dbReference type="GO" id="GO:0005576">
    <property type="term" value="C:extracellular region"/>
    <property type="evidence" value="ECO:0007669"/>
    <property type="project" value="UniProtKB-SubCell"/>
</dbReference>
<accession>A0A9N7N194</accession>
<comment type="cofactor">
    <cofactor evidence="17 20">
        <name>Ca(2+)</name>
        <dbReference type="ChEBI" id="CHEBI:29108"/>
    </cofactor>
    <text evidence="17 20">Binds 2 calcium ions per subunit.</text>
</comment>
<feature type="binding site" evidence="17">
    <location>
        <position position="82"/>
    </location>
    <ligand>
        <name>Ca(2+)</name>
        <dbReference type="ChEBI" id="CHEBI:29108"/>
        <label>1</label>
    </ligand>
</feature>
<keyword evidence="10 20" id="KW-0560">Oxidoreductase</keyword>
<comment type="similarity">
    <text evidence="20">Belongs to the peroxidase family. Classical plant (class III) peroxidase subfamily.</text>
</comment>
<evidence type="ECO:0000313" key="23">
    <source>
        <dbReference type="Proteomes" id="UP001153555"/>
    </source>
</evidence>
<comment type="subcellular location">
    <subcellularLocation>
        <location evidence="20">Secreted</location>
    </subcellularLocation>
</comment>
<keyword evidence="7 20" id="KW-0349">Heme</keyword>
<gene>
    <name evidence="22" type="ORF">SHERM_01453</name>
</gene>
<protein>
    <recommendedName>
        <fullName evidence="4 20">Peroxidase</fullName>
        <ecNumber evidence="4 20">1.11.1.7</ecNumber>
    </recommendedName>
</protein>
<comment type="similarity">
    <text evidence="3">Belongs to the peroxidase family. Ascorbate peroxidase subfamily.</text>
</comment>
<feature type="active site" description="Proton acceptor" evidence="15">
    <location>
        <position position="76"/>
    </location>
</feature>
<dbReference type="FunFam" id="1.10.520.10:FF:000008">
    <property type="entry name" value="Peroxidase"/>
    <property type="match status" value="1"/>
</dbReference>
<dbReference type="InterPro" id="IPR019794">
    <property type="entry name" value="Peroxidases_AS"/>
</dbReference>
<comment type="function">
    <text evidence="2">Removal of H(2)O(2), oxidation of toxic reductants, biosynthesis and degradation of lignin, suberization, auxin catabolism, response to environmental stresses such as wounding, pathogen attack and oxidative stress. These functions might be dependent on each isozyme/isoform in each plant tissue.</text>
</comment>
<dbReference type="Gene3D" id="1.10.420.10">
    <property type="entry name" value="Peroxidase, domain 2"/>
    <property type="match status" value="1"/>
</dbReference>
<dbReference type="OrthoDB" id="2113341at2759"/>
<dbReference type="PROSITE" id="PS00436">
    <property type="entry name" value="PEROXIDASE_2"/>
    <property type="match status" value="1"/>
</dbReference>
<evidence type="ECO:0000256" key="20">
    <source>
        <dbReference type="RuleBase" id="RU362060"/>
    </source>
</evidence>
<evidence type="ECO:0000313" key="22">
    <source>
        <dbReference type="EMBL" id="CAA0820215.1"/>
    </source>
</evidence>
<dbReference type="GO" id="GO:0140825">
    <property type="term" value="F:lactoperoxidase activity"/>
    <property type="evidence" value="ECO:0007669"/>
    <property type="project" value="UniProtKB-EC"/>
</dbReference>
<feature type="binding site" evidence="17">
    <location>
        <position position="262"/>
    </location>
    <ligand>
        <name>Ca(2+)</name>
        <dbReference type="ChEBI" id="CHEBI:29108"/>
        <label>2</label>
    </ligand>
</feature>
<evidence type="ECO:0000259" key="21">
    <source>
        <dbReference type="PROSITE" id="PS50873"/>
    </source>
</evidence>
<feature type="binding site" evidence="17">
    <location>
        <position position="80"/>
    </location>
    <ligand>
        <name>Ca(2+)</name>
        <dbReference type="ChEBI" id="CHEBI:29108"/>
        <label>1</label>
    </ligand>
</feature>
<dbReference type="PRINTS" id="PR00458">
    <property type="entry name" value="PEROXIDASE"/>
</dbReference>
<keyword evidence="23" id="KW-1185">Reference proteome</keyword>
<dbReference type="FunFam" id="1.10.420.10:FF:000001">
    <property type="entry name" value="Peroxidase"/>
    <property type="match status" value="1"/>
</dbReference>
<keyword evidence="11 17" id="KW-0408">Iron</keyword>
<evidence type="ECO:0000256" key="3">
    <source>
        <dbReference type="ARBA" id="ARBA00006873"/>
    </source>
</evidence>
<evidence type="ECO:0000256" key="8">
    <source>
        <dbReference type="ARBA" id="ARBA00022723"/>
    </source>
</evidence>
<dbReference type="GO" id="GO:0046872">
    <property type="term" value="F:metal ion binding"/>
    <property type="evidence" value="ECO:0007669"/>
    <property type="project" value="UniProtKB-UniRule"/>
</dbReference>